<evidence type="ECO:0000313" key="1">
    <source>
        <dbReference type="EMBL" id="GAA0326707.1"/>
    </source>
</evidence>
<accession>A0ABN0W6D0</accession>
<dbReference type="Proteomes" id="UP001501822">
    <property type="component" value="Unassembled WGS sequence"/>
</dbReference>
<dbReference type="SUPFAM" id="SSF52540">
    <property type="entry name" value="P-loop containing nucleoside triphosphate hydrolases"/>
    <property type="match status" value="1"/>
</dbReference>
<dbReference type="Gene3D" id="3.40.50.300">
    <property type="entry name" value="P-loop containing nucleotide triphosphate hydrolases"/>
    <property type="match status" value="1"/>
</dbReference>
<protein>
    <submittedName>
        <fullName evidence="1">AAA family ATPase</fullName>
    </submittedName>
</protein>
<sequence>MSDARLYLVCGLPGAGKTTRARQIVEAEKAVHLSPDEWIVGLGISLVDYEFRFKLQDCMLKHAGDILRCGASTVVEFGSWSREERENIRRVAVREGAATELHFVDAPLDELVRRVRARGGPDAEALASQVLLGTSDRFERPDPEEIALFDHYVGPDDPWPPR</sequence>
<gene>
    <name evidence="1" type="ORF">GCM10010151_15860</name>
</gene>
<keyword evidence="2" id="KW-1185">Reference proteome</keyword>
<name>A0ABN0W6D0_9ACTN</name>
<reference evidence="1 2" key="1">
    <citation type="journal article" date="2019" name="Int. J. Syst. Evol. Microbiol.">
        <title>The Global Catalogue of Microorganisms (GCM) 10K type strain sequencing project: providing services to taxonomists for standard genome sequencing and annotation.</title>
        <authorList>
            <consortium name="The Broad Institute Genomics Platform"/>
            <consortium name="The Broad Institute Genome Sequencing Center for Infectious Disease"/>
            <person name="Wu L."/>
            <person name="Ma J."/>
        </authorList>
    </citation>
    <scope>NUCLEOTIDE SEQUENCE [LARGE SCALE GENOMIC DNA]</scope>
    <source>
        <strain evidence="1 2">JCM 3146</strain>
    </source>
</reference>
<dbReference type="InterPro" id="IPR027417">
    <property type="entry name" value="P-loop_NTPase"/>
</dbReference>
<evidence type="ECO:0000313" key="2">
    <source>
        <dbReference type="Proteomes" id="UP001501822"/>
    </source>
</evidence>
<dbReference type="Pfam" id="PF13671">
    <property type="entry name" value="AAA_33"/>
    <property type="match status" value="1"/>
</dbReference>
<organism evidence="1 2">
    <name type="scientific">Actinoallomurus spadix</name>
    <dbReference type="NCBI Taxonomy" id="79912"/>
    <lineage>
        <taxon>Bacteria</taxon>
        <taxon>Bacillati</taxon>
        <taxon>Actinomycetota</taxon>
        <taxon>Actinomycetes</taxon>
        <taxon>Streptosporangiales</taxon>
        <taxon>Thermomonosporaceae</taxon>
        <taxon>Actinoallomurus</taxon>
    </lineage>
</organism>
<proteinExistence type="predicted"/>
<dbReference type="EMBL" id="BAAABM010000009">
    <property type="protein sequence ID" value="GAA0326707.1"/>
    <property type="molecule type" value="Genomic_DNA"/>
</dbReference>
<dbReference type="RefSeq" id="WP_252800614.1">
    <property type="nucleotide sequence ID" value="NZ_BAAABM010000009.1"/>
</dbReference>
<comment type="caution">
    <text evidence="1">The sequence shown here is derived from an EMBL/GenBank/DDBJ whole genome shotgun (WGS) entry which is preliminary data.</text>
</comment>